<gene>
    <name evidence="1" type="ORF">A1OE_1285</name>
</gene>
<sequence>MIFYLRYSQYCTDFGKKAISLLFITSLIKANLLDEHILVFNLF</sequence>
<name>K7Z5V6_9PROT</name>
<reference evidence="1 2" key="1">
    <citation type="journal article" date="2012" name="Proc. Natl. Acad. Sci. U.S.A.">
        <title>Genome streamlining and chemical defense in a coral reef symbiosis.</title>
        <authorList>
            <person name="Kwan J.C."/>
            <person name="Donia M.S."/>
            <person name="Han A.W."/>
            <person name="Hirose E."/>
            <person name="Haygood M.G."/>
            <person name="Schmidt E.W."/>
        </authorList>
    </citation>
    <scope>NUCLEOTIDE SEQUENCE [LARGE SCALE GENOMIC DNA]</scope>
    <source>
        <strain evidence="1 2">L2</strain>
    </source>
</reference>
<protein>
    <submittedName>
        <fullName evidence="1">Uncharacterized protein</fullName>
    </submittedName>
</protein>
<dbReference type="KEGG" id="thal:A1OE_1285"/>
<dbReference type="EMBL" id="CP003539">
    <property type="protein sequence ID" value="AFX99458.1"/>
    <property type="molecule type" value="Genomic_DNA"/>
</dbReference>
<evidence type="ECO:0000313" key="1">
    <source>
        <dbReference type="EMBL" id="AFX99458.1"/>
    </source>
</evidence>
<proteinExistence type="predicted"/>
<dbReference type="Proteomes" id="UP000010077">
    <property type="component" value="Chromosome"/>
</dbReference>
<keyword evidence="2" id="KW-1185">Reference proteome</keyword>
<dbReference type="AlphaFoldDB" id="K7Z5V6"/>
<dbReference type="STRING" id="1193729.A1OE_1285"/>
<accession>K7Z5V6</accession>
<evidence type="ECO:0000313" key="2">
    <source>
        <dbReference type="Proteomes" id="UP000010077"/>
    </source>
</evidence>
<organism evidence="1 2">
    <name type="scientific">Candidatus Endolissoclinum faulkneri L2</name>
    <dbReference type="NCBI Taxonomy" id="1193729"/>
    <lineage>
        <taxon>Bacteria</taxon>
        <taxon>Pseudomonadati</taxon>
        <taxon>Pseudomonadota</taxon>
        <taxon>Alphaproteobacteria</taxon>
        <taxon>Rhodospirillales</taxon>
        <taxon>Rhodospirillaceae</taxon>
        <taxon>Candidatus Endolissoclinum</taxon>
    </lineage>
</organism>
<dbReference type="HOGENOM" id="CLU_3231092_0_0_5"/>